<dbReference type="InterPro" id="IPR051805">
    <property type="entry name" value="Dehydratase_Activator_Redct"/>
</dbReference>
<dbReference type="EMBL" id="CP002105">
    <property type="protein sequence ID" value="ADL13734.1"/>
    <property type="molecule type" value="Genomic_DNA"/>
</dbReference>
<name>D9QU13_ACEAZ</name>
<sequence length="361" mass="40508">MKVTFPYMGTSQIVFKALMDELGHKAVVKPPGKRTLTLGTKYAPEFACIPFKILLGTYIESLEEGAEMIITSGGHGPCRAGHYGQLHEKILRDLGYDFEMVVFESLADGFSDFITNIRRVAGPDLSWWQILKLIRKGWTRLKALDEIERLSHKVRPRELDQGAATEAFDKAKEIIRTAATVAEIKEAKEEGIRLLQNVEQEEDYEPLKIGLVGEIYVVLEPSANLEIEETLGEMGVEVDSSIYLTDWTKEHTFFMPAEETVEEAAKPYLDQLVGGHGQESIGNTVLYAKNGFDGVIQLAPFTCIPEIVAKSILPQVSKDYNIPFLTLFLDEKTGKAGTVTRLEAFVDLLARKRDRNRRELP</sequence>
<keyword evidence="2" id="KW-1185">Reference proteome</keyword>
<dbReference type="Gene3D" id="3.40.50.11900">
    <property type="match status" value="1"/>
</dbReference>
<reference evidence="1 2" key="1">
    <citation type="journal article" date="2010" name="Stand. Genomic Sci.">
        <title>Complete genome sequence of Acetohalobium arabaticum type strain (Z-7288).</title>
        <authorList>
            <person name="Sikorski J."/>
            <person name="Lapidus A."/>
            <person name="Chertkov O."/>
            <person name="Lucas S."/>
            <person name="Copeland A."/>
            <person name="Glavina Del Rio T."/>
            <person name="Nolan M."/>
            <person name="Tice H."/>
            <person name="Cheng J.F."/>
            <person name="Han C."/>
            <person name="Brambilla E."/>
            <person name="Pitluck S."/>
            <person name="Liolios K."/>
            <person name="Ivanova N."/>
            <person name="Mavromatis K."/>
            <person name="Mikhailova N."/>
            <person name="Pati A."/>
            <person name="Bruce D."/>
            <person name="Detter C."/>
            <person name="Tapia R."/>
            <person name="Goodwin L."/>
            <person name="Chen A."/>
            <person name="Palaniappan K."/>
            <person name="Land M."/>
            <person name="Hauser L."/>
            <person name="Chang Y.J."/>
            <person name="Jeffries C.D."/>
            <person name="Rohde M."/>
            <person name="Goker M."/>
            <person name="Spring S."/>
            <person name="Woyke T."/>
            <person name="Bristow J."/>
            <person name="Eisen J.A."/>
            <person name="Markowitz V."/>
            <person name="Hugenholtz P."/>
            <person name="Kyrpides N.C."/>
            <person name="Klenk H.P."/>
        </authorList>
    </citation>
    <scope>NUCLEOTIDE SEQUENCE [LARGE SCALE GENOMIC DNA]</scope>
    <source>
        <strain evidence="2">ATCC 49924 / DSM 5501 / Z-7288</strain>
    </source>
</reference>
<dbReference type="KEGG" id="aar:Acear_2248"/>
<dbReference type="PANTHER" id="PTHR32329">
    <property type="entry name" value="BIFUNCTIONAL PROTEIN [INCLUDES 2-HYDROXYACYL-COA DEHYDRATASE (N-TER) AND ITS ACTIVATOR DOMAIN (C_TERM)-RELATED"/>
    <property type="match status" value="1"/>
</dbReference>
<gene>
    <name evidence="1" type="ordered locus">Acear_2248</name>
</gene>
<dbReference type="STRING" id="574087.Acear_2248"/>
<dbReference type="Proteomes" id="UP000001661">
    <property type="component" value="Chromosome"/>
</dbReference>
<organism evidence="1 2">
    <name type="scientific">Acetohalobium arabaticum (strain ATCC 49924 / DSM 5501 / Z-7288)</name>
    <dbReference type="NCBI Taxonomy" id="574087"/>
    <lineage>
        <taxon>Bacteria</taxon>
        <taxon>Bacillati</taxon>
        <taxon>Bacillota</taxon>
        <taxon>Clostridia</taxon>
        <taxon>Halanaerobiales</taxon>
        <taxon>Halobacteroidaceae</taxon>
        <taxon>Acetohalobium</taxon>
    </lineage>
</organism>
<dbReference type="PANTHER" id="PTHR32329:SF2">
    <property type="entry name" value="BIFUNCTIONAL PROTEIN [INCLUDES 2-HYDROXYACYL-COA DEHYDRATASE (N-TER) AND ITS ACTIVATOR DOMAIN (C_TERM)"/>
    <property type="match status" value="1"/>
</dbReference>
<protein>
    <recommendedName>
        <fullName evidence="3">DUF2229 domain-containing protein</fullName>
    </recommendedName>
</protein>
<accession>D9QU13</accession>
<proteinExistence type="predicted"/>
<dbReference type="HOGENOM" id="CLU_057460_0_0_9"/>
<dbReference type="RefSeq" id="WP_013279175.1">
    <property type="nucleotide sequence ID" value="NC_014378.1"/>
</dbReference>
<evidence type="ECO:0000313" key="1">
    <source>
        <dbReference type="EMBL" id="ADL13734.1"/>
    </source>
</evidence>
<dbReference type="eggNOG" id="COG3581">
    <property type="taxonomic scope" value="Bacteria"/>
</dbReference>
<dbReference type="AlphaFoldDB" id="D9QU13"/>
<evidence type="ECO:0000313" key="2">
    <source>
        <dbReference type="Proteomes" id="UP000001661"/>
    </source>
</evidence>
<evidence type="ECO:0008006" key="3">
    <source>
        <dbReference type="Google" id="ProtNLM"/>
    </source>
</evidence>